<reference evidence="2 3" key="1">
    <citation type="submission" date="2017-06" db="EMBL/GenBank/DDBJ databases">
        <title>Genome sequencing of cyanobaciteial culture collection at National Institute for Environmental Studies (NIES).</title>
        <authorList>
            <person name="Hirose Y."/>
            <person name="Shimura Y."/>
            <person name="Fujisawa T."/>
            <person name="Nakamura Y."/>
            <person name="Kawachi M."/>
        </authorList>
    </citation>
    <scope>NUCLEOTIDE SEQUENCE [LARGE SCALE GENOMIC DNA]</scope>
    <source>
        <strain evidence="2 3">NIES-267</strain>
    </source>
</reference>
<accession>A0A1Z4LMJ6</accession>
<gene>
    <name evidence="2" type="ORF">NIES267_19170</name>
</gene>
<feature type="chain" id="PRO_5012848536" description="Lipoprotein" evidence="1">
    <location>
        <begin position="28"/>
        <end position="271"/>
    </location>
</feature>
<proteinExistence type="predicted"/>
<sequence>MLNRFRSKALALALAAIILPACTDTTADNTTPQEQENVTAEEVADKTDKLIGKSVTIRTNAINKISPTTFAVTDDDFFGGDTILVVNASGEAQELPEDTELQITGEVKNFASADFNKEYKNLKLDSKDYEKFEGKAAIVAQSIALAPKPGQITASPDEYYNKVIAVPGKIEDVTGDDTFTLDEERLIGAEDLLVLVPDNKDVVPYKKNVKKGETVVATGTLRKFVLADLEKEYGFTWDDGVKTKLEAEYKEKPVLVVNTIYPSALPNSLEK</sequence>
<name>A0A1Z4LMJ6_9CYAN</name>
<dbReference type="OrthoDB" id="467381at2"/>
<keyword evidence="1" id="KW-0732">Signal</keyword>
<feature type="signal peptide" evidence="1">
    <location>
        <begin position="1"/>
        <end position="27"/>
    </location>
</feature>
<dbReference type="EMBL" id="AP018227">
    <property type="protein sequence ID" value="BAY82437.1"/>
    <property type="molecule type" value="Genomic_DNA"/>
</dbReference>
<dbReference type="AlphaFoldDB" id="A0A1Z4LMJ6"/>
<organism evidence="2 3">
    <name type="scientific">Calothrix parasitica NIES-267</name>
    <dbReference type="NCBI Taxonomy" id="1973488"/>
    <lineage>
        <taxon>Bacteria</taxon>
        <taxon>Bacillati</taxon>
        <taxon>Cyanobacteriota</taxon>
        <taxon>Cyanophyceae</taxon>
        <taxon>Nostocales</taxon>
        <taxon>Calotrichaceae</taxon>
        <taxon>Calothrix</taxon>
    </lineage>
</organism>
<evidence type="ECO:0000256" key="1">
    <source>
        <dbReference type="SAM" id="SignalP"/>
    </source>
</evidence>
<protein>
    <recommendedName>
        <fullName evidence="4">Lipoprotein</fullName>
    </recommendedName>
</protein>
<dbReference type="Proteomes" id="UP000218418">
    <property type="component" value="Chromosome"/>
</dbReference>
<evidence type="ECO:0008006" key="4">
    <source>
        <dbReference type="Google" id="ProtNLM"/>
    </source>
</evidence>
<evidence type="ECO:0000313" key="2">
    <source>
        <dbReference type="EMBL" id="BAY82437.1"/>
    </source>
</evidence>
<keyword evidence="3" id="KW-1185">Reference proteome</keyword>
<evidence type="ECO:0000313" key="3">
    <source>
        <dbReference type="Proteomes" id="UP000218418"/>
    </source>
</evidence>